<dbReference type="PaxDb" id="4081-Solyc10g036660.1.1"/>
<evidence type="ECO:0000313" key="1">
    <source>
        <dbReference type="EnsemblPlants" id="Solyc10g036660.1.1.1"/>
    </source>
</evidence>
<name>A0A3Q7IEN0_SOLLC</name>
<dbReference type="InParanoid" id="A0A3Q7IEN0"/>
<keyword evidence="2" id="KW-1185">Reference proteome</keyword>
<sequence length="74" mass="8420">MDSREIISRFPSISLLEFALFIATFKSEYLELLDELEDDSCCIVLVSCMRTCLCLFGRLEADYGGSRALSVWLN</sequence>
<dbReference type="EnsemblPlants" id="Solyc10g036660.1.1">
    <property type="protein sequence ID" value="Solyc10g036660.1.1.1"/>
    <property type="gene ID" value="Solyc10g036660.1"/>
</dbReference>
<protein>
    <submittedName>
        <fullName evidence="1">Uncharacterized protein</fullName>
    </submittedName>
</protein>
<evidence type="ECO:0000313" key="2">
    <source>
        <dbReference type="Proteomes" id="UP000004994"/>
    </source>
</evidence>
<reference evidence="1" key="2">
    <citation type="submission" date="2019-01" db="UniProtKB">
        <authorList>
            <consortium name="EnsemblPlants"/>
        </authorList>
    </citation>
    <scope>IDENTIFICATION</scope>
    <source>
        <strain evidence="1">cv. Heinz 1706</strain>
    </source>
</reference>
<dbReference type="Gramene" id="Solyc10g036660.1.1">
    <property type="protein sequence ID" value="Solyc10g036660.1.1.1"/>
    <property type="gene ID" value="Solyc10g036660.1"/>
</dbReference>
<dbReference type="AlphaFoldDB" id="A0A3Q7IEN0"/>
<dbReference type="Proteomes" id="UP000004994">
    <property type="component" value="Chromosome 10"/>
</dbReference>
<organism evidence="1">
    <name type="scientific">Solanum lycopersicum</name>
    <name type="common">Tomato</name>
    <name type="synonym">Lycopersicon esculentum</name>
    <dbReference type="NCBI Taxonomy" id="4081"/>
    <lineage>
        <taxon>Eukaryota</taxon>
        <taxon>Viridiplantae</taxon>
        <taxon>Streptophyta</taxon>
        <taxon>Embryophyta</taxon>
        <taxon>Tracheophyta</taxon>
        <taxon>Spermatophyta</taxon>
        <taxon>Magnoliopsida</taxon>
        <taxon>eudicotyledons</taxon>
        <taxon>Gunneridae</taxon>
        <taxon>Pentapetalae</taxon>
        <taxon>asterids</taxon>
        <taxon>lamiids</taxon>
        <taxon>Solanales</taxon>
        <taxon>Solanaceae</taxon>
        <taxon>Solanoideae</taxon>
        <taxon>Solaneae</taxon>
        <taxon>Solanum</taxon>
        <taxon>Solanum subgen. Lycopersicon</taxon>
    </lineage>
</organism>
<proteinExistence type="predicted"/>
<accession>A0A3Q7IEN0</accession>
<reference evidence="1" key="1">
    <citation type="journal article" date="2012" name="Nature">
        <title>The tomato genome sequence provides insights into fleshy fruit evolution.</title>
        <authorList>
            <consortium name="Tomato Genome Consortium"/>
        </authorList>
    </citation>
    <scope>NUCLEOTIDE SEQUENCE [LARGE SCALE GENOMIC DNA]</scope>
    <source>
        <strain evidence="1">cv. Heinz 1706</strain>
    </source>
</reference>